<evidence type="ECO:0000313" key="3">
    <source>
        <dbReference type="Proteomes" id="UP001341840"/>
    </source>
</evidence>
<evidence type="ECO:0000313" key="2">
    <source>
        <dbReference type="EMBL" id="MED6198058.1"/>
    </source>
</evidence>
<organism evidence="2 3">
    <name type="scientific">Stylosanthes scabra</name>
    <dbReference type="NCBI Taxonomy" id="79078"/>
    <lineage>
        <taxon>Eukaryota</taxon>
        <taxon>Viridiplantae</taxon>
        <taxon>Streptophyta</taxon>
        <taxon>Embryophyta</taxon>
        <taxon>Tracheophyta</taxon>
        <taxon>Spermatophyta</taxon>
        <taxon>Magnoliopsida</taxon>
        <taxon>eudicotyledons</taxon>
        <taxon>Gunneridae</taxon>
        <taxon>Pentapetalae</taxon>
        <taxon>rosids</taxon>
        <taxon>fabids</taxon>
        <taxon>Fabales</taxon>
        <taxon>Fabaceae</taxon>
        <taxon>Papilionoideae</taxon>
        <taxon>50 kb inversion clade</taxon>
        <taxon>dalbergioids sensu lato</taxon>
        <taxon>Dalbergieae</taxon>
        <taxon>Pterocarpus clade</taxon>
        <taxon>Stylosanthes</taxon>
    </lineage>
</organism>
<dbReference type="Gene3D" id="2.40.50.140">
    <property type="entry name" value="Nucleic acid-binding proteins"/>
    <property type="match status" value="1"/>
</dbReference>
<dbReference type="Proteomes" id="UP001341840">
    <property type="component" value="Unassembled WGS sequence"/>
</dbReference>
<dbReference type="EMBL" id="JASCZI010212030">
    <property type="protein sequence ID" value="MED6198058.1"/>
    <property type="molecule type" value="Genomic_DNA"/>
</dbReference>
<keyword evidence="3" id="KW-1185">Reference proteome</keyword>
<feature type="transmembrane region" description="Helical" evidence="1">
    <location>
        <begin position="260"/>
        <end position="285"/>
    </location>
</feature>
<accession>A0ABU6XM43</accession>
<sequence>MIYSMSNFIVRVHRSGLKVTSHKYKLGVFLKTNFSILFDNVFPFCPLRFTPFREIDEMCASNNIFLIVVGKEAPEDIITQAGQSSKRLRLYLEDVEKNKMKCTLFGEFVGEALSHLERTDVQPLVLVVQLFKPRVWLEDVNVQTSFYGSRVLFNPTFPDAVEFRNRLINLGKHATQQISHVESQGQRSLTQELSSGEFSVLSIEEVYNLTEFLKKPSITTAEPTSYLHHYSHLKLLIIFPSSSTSSSSSSSSLKARYRKAITIILILIVDAVPFISFGDGILTLLSTWGTRLRRASLGRVAGRFGLGP</sequence>
<keyword evidence="1" id="KW-1133">Transmembrane helix</keyword>
<evidence type="ECO:0000256" key="1">
    <source>
        <dbReference type="SAM" id="Phobius"/>
    </source>
</evidence>
<reference evidence="2 3" key="1">
    <citation type="journal article" date="2023" name="Plants (Basel)">
        <title>Bridging the Gap: Combining Genomics and Transcriptomics Approaches to Understand Stylosanthes scabra, an Orphan Legume from the Brazilian Caatinga.</title>
        <authorList>
            <person name="Ferreira-Neto J.R.C."/>
            <person name="da Silva M.D."/>
            <person name="Binneck E."/>
            <person name="de Melo N.F."/>
            <person name="da Silva R.H."/>
            <person name="de Melo A.L.T.M."/>
            <person name="Pandolfi V."/>
            <person name="Bustamante F.O."/>
            <person name="Brasileiro-Vidal A.C."/>
            <person name="Benko-Iseppon A.M."/>
        </authorList>
    </citation>
    <scope>NUCLEOTIDE SEQUENCE [LARGE SCALE GENOMIC DNA]</scope>
    <source>
        <tissue evidence="2">Leaves</tissue>
    </source>
</reference>
<protein>
    <submittedName>
        <fullName evidence="2">Uncharacterized protein</fullName>
    </submittedName>
</protein>
<dbReference type="InterPro" id="IPR012340">
    <property type="entry name" value="NA-bd_OB-fold"/>
</dbReference>
<dbReference type="SUPFAM" id="SSF50249">
    <property type="entry name" value="Nucleic acid-binding proteins"/>
    <property type="match status" value="1"/>
</dbReference>
<proteinExistence type="predicted"/>
<comment type="caution">
    <text evidence="2">The sequence shown here is derived from an EMBL/GenBank/DDBJ whole genome shotgun (WGS) entry which is preliminary data.</text>
</comment>
<gene>
    <name evidence="2" type="ORF">PIB30_062510</name>
</gene>
<name>A0ABU6XM43_9FABA</name>
<keyword evidence="1" id="KW-0812">Transmembrane</keyword>
<keyword evidence="1" id="KW-0472">Membrane</keyword>